<evidence type="ECO:0000313" key="2">
    <source>
        <dbReference type="Proteomes" id="UP000199002"/>
    </source>
</evidence>
<dbReference type="Proteomes" id="UP000199002">
    <property type="component" value="Unassembled WGS sequence"/>
</dbReference>
<keyword evidence="2" id="KW-1185">Reference proteome</keyword>
<gene>
    <name evidence="1" type="ORF">SAMN05421875_1308</name>
</gene>
<protein>
    <submittedName>
        <fullName evidence="1">Uncharacterized protein</fullName>
    </submittedName>
</protein>
<accession>A0A1H4E0Z3</accession>
<name>A0A1H4E0Z3_9BURK</name>
<sequence>MDYCLAAGGDMAAGDCIMLQCTIPCAKLTGVGQRAITPLQELSDVQNLY</sequence>
<dbReference type="STRING" id="592050.SAMN05421875_1308"/>
<evidence type="ECO:0000313" key="1">
    <source>
        <dbReference type="EMBL" id="SEA78685.1"/>
    </source>
</evidence>
<dbReference type="AlphaFoldDB" id="A0A1H4E0Z3"/>
<reference evidence="2" key="1">
    <citation type="submission" date="2016-10" db="EMBL/GenBank/DDBJ databases">
        <authorList>
            <person name="Varghese N."/>
            <person name="Submissions S."/>
        </authorList>
    </citation>
    <scope>NUCLEOTIDE SEQUENCE [LARGE SCALE GENOMIC DNA]</scope>
    <source>
        <strain evidence="2">DSM 25157</strain>
    </source>
</reference>
<dbReference type="EMBL" id="FNQJ01000030">
    <property type="protein sequence ID" value="SEA78685.1"/>
    <property type="molecule type" value="Genomic_DNA"/>
</dbReference>
<organism evidence="1 2">
    <name type="scientific">Acidovorax soli</name>
    <dbReference type="NCBI Taxonomy" id="592050"/>
    <lineage>
        <taxon>Bacteria</taxon>
        <taxon>Pseudomonadati</taxon>
        <taxon>Pseudomonadota</taxon>
        <taxon>Betaproteobacteria</taxon>
        <taxon>Burkholderiales</taxon>
        <taxon>Comamonadaceae</taxon>
        <taxon>Acidovorax</taxon>
    </lineage>
</organism>
<proteinExistence type="predicted"/>